<gene>
    <name evidence="4" type="ORF">QR680_017997</name>
</gene>
<evidence type="ECO:0000256" key="2">
    <source>
        <dbReference type="SAM" id="SignalP"/>
    </source>
</evidence>
<protein>
    <recommendedName>
        <fullName evidence="3">Saposin B-type domain-containing protein</fullName>
    </recommendedName>
</protein>
<feature type="chain" id="PRO_5041226506" description="Saposin B-type domain-containing protein" evidence="2">
    <location>
        <begin position="20"/>
        <end position="96"/>
    </location>
</feature>
<dbReference type="AlphaFoldDB" id="A0AA39LQE1"/>
<dbReference type="InterPro" id="IPR011001">
    <property type="entry name" value="Saposin-like"/>
</dbReference>
<name>A0AA39LQE1_9BILA</name>
<feature type="domain" description="Saposin B-type" evidence="3">
    <location>
        <begin position="19"/>
        <end position="96"/>
    </location>
</feature>
<dbReference type="InterPro" id="IPR008138">
    <property type="entry name" value="SapB_2"/>
</dbReference>
<dbReference type="InterPro" id="IPR008139">
    <property type="entry name" value="SaposinB_dom"/>
</dbReference>
<evidence type="ECO:0000259" key="3">
    <source>
        <dbReference type="PROSITE" id="PS50015"/>
    </source>
</evidence>
<accession>A0AA39LQE1</accession>
<organism evidence="4 5">
    <name type="scientific">Steinernema hermaphroditum</name>
    <dbReference type="NCBI Taxonomy" id="289476"/>
    <lineage>
        <taxon>Eukaryota</taxon>
        <taxon>Metazoa</taxon>
        <taxon>Ecdysozoa</taxon>
        <taxon>Nematoda</taxon>
        <taxon>Chromadorea</taxon>
        <taxon>Rhabditida</taxon>
        <taxon>Tylenchina</taxon>
        <taxon>Panagrolaimomorpha</taxon>
        <taxon>Strongyloidoidea</taxon>
        <taxon>Steinernematidae</taxon>
        <taxon>Steinernema</taxon>
    </lineage>
</organism>
<sequence length="96" mass="10396">MKLLPTLFLVCGLIAVSQSKLLCGVCEDLVGGIEADIEGDETSIIDKANKVCDKLTNQNFLDGICKSLIDNGIVVVEDDIRNKEDPSKVCKKMHAC</sequence>
<proteinExistence type="predicted"/>
<dbReference type="Pfam" id="PF03489">
    <property type="entry name" value="SapB_2"/>
    <property type="match status" value="1"/>
</dbReference>
<evidence type="ECO:0000313" key="5">
    <source>
        <dbReference type="Proteomes" id="UP001175271"/>
    </source>
</evidence>
<keyword evidence="1" id="KW-1015">Disulfide bond</keyword>
<keyword evidence="5" id="KW-1185">Reference proteome</keyword>
<evidence type="ECO:0000256" key="1">
    <source>
        <dbReference type="ARBA" id="ARBA00023157"/>
    </source>
</evidence>
<dbReference type="SUPFAM" id="SSF47862">
    <property type="entry name" value="Saposin"/>
    <property type="match status" value="1"/>
</dbReference>
<feature type="signal peptide" evidence="2">
    <location>
        <begin position="1"/>
        <end position="19"/>
    </location>
</feature>
<dbReference type="Gene3D" id="1.10.225.10">
    <property type="entry name" value="Saposin-like"/>
    <property type="match status" value="1"/>
</dbReference>
<keyword evidence="2" id="KW-0732">Signal</keyword>
<dbReference type="EMBL" id="JAUCMV010000004">
    <property type="protein sequence ID" value="KAK0405439.1"/>
    <property type="molecule type" value="Genomic_DNA"/>
</dbReference>
<evidence type="ECO:0000313" key="4">
    <source>
        <dbReference type="EMBL" id="KAK0405439.1"/>
    </source>
</evidence>
<reference evidence="4" key="1">
    <citation type="submission" date="2023-06" db="EMBL/GenBank/DDBJ databases">
        <title>Genomic analysis of the entomopathogenic nematode Steinernema hermaphroditum.</title>
        <authorList>
            <person name="Schwarz E.M."/>
            <person name="Heppert J.K."/>
            <person name="Baniya A."/>
            <person name="Schwartz H.T."/>
            <person name="Tan C.-H."/>
            <person name="Antoshechkin I."/>
            <person name="Sternberg P.W."/>
            <person name="Goodrich-Blair H."/>
            <person name="Dillman A.R."/>
        </authorList>
    </citation>
    <scope>NUCLEOTIDE SEQUENCE</scope>
    <source>
        <strain evidence="4">PS9179</strain>
        <tissue evidence="4">Whole animal</tissue>
    </source>
</reference>
<dbReference type="PROSITE" id="PS50015">
    <property type="entry name" value="SAP_B"/>
    <property type="match status" value="1"/>
</dbReference>
<dbReference type="SMART" id="SM00741">
    <property type="entry name" value="SapB"/>
    <property type="match status" value="1"/>
</dbReference>
<dbReference type="Proteomes" id="UP001175271">
    <property type="component" value="Unassembled WGS sequence"/>
</dbReference>
<comment type="caution">
    <text evidence="4">The sequence shown here is derived from an EMBL/GenBank/DDBJ whole genome shotgun (WGS) entry which is preliminary data.</text>
</comment>